<keyword evidence="4 9" id="KW-0489">Methyltransferase</keyword>
<keyword evidence="3 9" id="KW-0963">Cytoplasm</keyword>
<gene>
    <name evidence="12" type="ORF">JCM17844_11400</name>
</gene>
<feature type="active site" description="Nucleophile; methyl group acceptor" evidence="9">
    <location>
        <position position="116"/>
    </location>
</feature>
<evidence type="ECO:0000256" key="7">
    <source>
        <dbReference type="ARBA" id="ARBA00023204"/>
    </source>
</evidence>
<dbReference type="SUPFAM" id="SSF46767">
    <property type="entry name" value="Methylated DNA-protein cysteine methyltransferase, C-terminal domain"/>
    <property type="match status" value="1"/>
</dbReference>
<evidence type="ECO:0000313" key="12">
    <source>
        <dbReference type="EMBL" id="GEQ97503.1"/>
    </source>
</evidence>
<dbReference type="InterPro" id="IPR014048">
    <property type="entry name" value="MethylDNA_cys_MeTrfase_DNA-bd"/>
</dbReference>
<organism evidence="12 13">
    <name type="scientific">Iodidimonas gelatinilytica</name>
    <dbReference type="NCBI Taxonomy" id="1236966"/>
    <lineage>
        <taxon>Bacteria</taxon>
        <taxon>Pseudomonadati</taxon>
        <taxon>Pseudomonadota</taxon>
        <taxon>Alphaproteobacteria</taxon>
        <taxon>Iodidimonadales</taxon>
        <taxon>Iodidimonadaceae</taxon>
        <taxon>Iodidimonas</taxon>
    </lineage>
</organism>
<dbReference type="GO" id="GO:0003908">
    <property type="term" value="F:methylated-DNA-[protein]-cysteine S-methyltransferase activity"/>
    <property type="evidence" value="ECO:0007669"/>
    <property type="project" value="UniProtKB-UniRule"/>
</dbReference>
<dbReference type="NCBIfam" id="TIGR00589">
    <property type="entry name" value="ogt"/>
    <property type="match status" value="1"/>
</dbReference>
<dbReference type="InterPro" id="IPR036217">
    <property type="entry name" value="MethylDNA_cys_MeTrfase_DNAb"/>
</dbReference>
<evidence type="ECO:0000256" key="5">
    <source>
        <dbReference type="ARBA" id="ARBA00022679"/>
    </source>
</evidence>
<comment type="subcellular location">
    <subcellularLocation>
        <location evidence="9">Cytoplasm</location>
    </subcellularLocation>
</comment>
<dbReference type="CDD" id="cd06445">
    <property type="entry name" value="ATase"/>
    <property type="match status" value="1"/>
</dbReference>
<reference evidence="12 13" key="1">
    <citation type="submission" date="2019-09" db="EMBL/GenBank/DDBJ databases">
        <title>NBRP : Genome information of microbial organism related human and environment.</title>
        <authorList>
            <person name="Hattori M."/>
            <person name="Oshima K."/>
            <person name="Inaba H."/>
            <person name="Suda W."/>
            <person name="Sakamoto M."/>
            <person name="Iino T."/>
            <person name="Kitahara M."/>
            <person name="Oshida Y."/>
            <person name="Iida T."/>
            <person name="Kudo T."/>
            <person name="Itoh T."/>
            <person name="Ohkuma M."/>
        </authorList>
    </citation>
    <scope>NUCLEOTIDE SEQUENCE [LARGE SCALE GENOMIC DNA]</scope>
    <source>
        <strain evidence="12 13">Hi-2</strain>
    </source>
</reference>
<evidence type="ECO:0000256" key="9">
    <source>
        <dbReference type="HAMAP-Rule" id="MF_00772"/>
    </source>
</evidence>
<evidence type="ECO:0000256" key="2">
    <source>
        <dbReference type="ARBA" id="ARBA00008711"/>
    </source>
</evidence>
<keyword evidence="5 9" id="KW-0808">Transferase</keyword>
<dbReference type="EMBL" id="BKCL01000003">
    <property type="protein sequence ID" value="GEQ97503.1"/>
    <property type="molecule type" value="Genomic_DNA"/>
</dbReference>
<dbReference type="GO" id="GO:0006307">
    <property type="term" value="P:DNA alkylation repair"/>
    <property type="evidence" value="ECO:0007669"/>
    <property type="project" value="UniProtKB-UniRule"/>
</dbReference>
<dbReference type="Pfam" id="PF01035">
    <property type="entry name" value="DNA_binding_1"/>
    <property type="match status" value="1"/>
</dbReference>
<feature type="domain" description="Methylated-DNA-[protein]-cysteine S-methyltransferase DNA binding" evidence="10">
    <location>
        <begin position="68"/>
        <end position="147"/>
    </location>
</feature>
<keyword evidence="7 9" id="KW-0234">DNA repair</keyword>
<dbReference type="EC" id="2.1.1.63" evidence="9"/>
<dbReference type="Pfam" id="PF02870">
    <property type="entry name" value="Methyltransf_1N"/>
    <property type="match status" value="1"/>
</dbReference>
<comment type="catalytic activity">
    <reaction evidence="1 9">
        <text>a 4-O-methyl-thymidine in DNA + L-cysteinyl-[protein] = a thymidine in DNA + S-methyl-L-cysteinyl-[protein]</text>
        <dbReference type="Rhea" id="RHEA:53428"/>
        <dbReference type="Rhea" id="RHEA-COMP:10131"/>
        <dbReference type="Rhea" id="RHEA-COMP:10132"/>
        <dbReference type="Rhea" id="RHEA-COMP:13555"/>
        <dbReference type="Rhea" id="RHEA-COMP:13556"/>
        <dbReference type="ChEBI" id="CHEBI:29950"/>
        <dbReference type="ChEBI" id="CHEBI:82612"/>
        <dbReference type="ChEBI" id="CHEBI:137386"/>
        <dbReference type="ChEBI" id="CHEBI:137387"/>
        <dbReference type="EC" id="2.1.1.63"/>
    </reaction>
</comment>
<dbReference type="GO" id="GO:0005737">
    <property type="term" value="C:cytoplasm"/>
    <property type="evidence" value="ECO:0007669"/>
    <property type="project" value="UniProtKB-SubCell"/>
</dbReference>
<dbReference type="AlphaFoldDB" id="A0A5A7MQL8"/>
<evidence type="ECO:0000256" key="8">
    <source>
        <dbReference type="ARBA" id="ARBA00049348"/>
    </source>
</evidence>
<dbReference type="RefSeq" id="WP_149999975.1">
    <property type="nucleotide sequence ID" value="NZ_BKCL01000003.1"/>
</dbReference>
<feature type="domain" description="Methylguanine DNA methyltransferase ribonuclease-like" evidence="11">
    <location>
        <begin position="6"/>
        <end position="62"/>
    </location>
</feature>
<evidence type="ECO:0000256" key="3">
    <source>
        <dbReference type="ARBA" id="ARBA00022490"/>
    </source>
</evidence>
<dbReference type="HAMAP" id="MF_00772">
    <property type="entry name" value="OGT"/>
    <property type="match status" value="1"/>
</dbReference>
<dbReference type="Gene3D" id="3.30.160.70">
    <property type="entry name" value="Methylated DNA-protein cysteine methyltransferase domain"/>
    <property type="match status" value="1"/>
</dbReference>
<keyword evidence="6 9" id="KW-0227">DNA damage</keyword>
<name>A0A5A7MQL8_9PROT</name>
<comment type="miscellaneous">
    <text evidence="9">This enzyme catalyzes only one turnover and therefore is not strictly catalytic. According to one definition, an enzyme is a biocatalyst that acts repeatedly and over many reaction cycles.</text>
</comment>
<comment type="catalytic activity">
    <reaction evidence="8 9">
        <text>a 6-O-methyl-2'-deoxyguanosine in DNA + L-cysteinyl-[protein] = S-methyl-L-cysteinyl-[protein] + a 2'-deoxyguanosine in DNA</text>
        <dbReference type="Rhea" id="RHEA:24000"/>
        <dbReference type="Rhea" id="RHEA-COMP:10131"/>
        <dbReference type="Rhea" id="RHEA-COMP:10132"/>
        <dbReference type="Rhea" id="RHEA-COMP:11367"/>
        <dbReference type="Rhea" id="RHEA-COMP:11368"/>
        <dbReference type="ChEBI" id="CHEBI:29950"/>
        <dbReference type="ChEBI" id="CHEBI:82612"/>
        <dbReference type="ChEBI" id="CHEBI:85445"/>
        <dbReference type="ChEBI" id="CHEBI:85448"/>
        <dbReference type="EC" id="2.1.1.63"/>
    </reaction>
</comment>
<evidence type="ECO:0000256" key="1">
    <source>
        <dbReference type="ARBA" id="ARBA00001286"/>
    </source>
</evidence>
<dbReference type="InterPro" id="IPR036631">
    <property type="entry name" value="MGMT_N_sf"/>
</dbReference>
<protein>
    <recommendedName>
        <fullName evidence="9">Methylated-DNA--protein-cysteine methyltransferase</fullName>
        <ecNumber evidence="9">2.1.1.63</ecNumber>
    </recommendedName>
    <alternativeName>
        <fullName evidence="9">6-O-methylguanine-DNA methyltransferase</fullName>
        <shortName evidence="9">MGMT</shortName>
    </alternativeName>
    <alternativeName>
        <fullName evidence="9">O-6-methylguanine-DNA-alkyltransferase</fullName>
    </alternativeName>
</protein>
<evidence type="ECO:0000313" key="13">
    <source>
        <dbReference type="Proteomes" id="UP000322084"/>
    </source>
</evidence>
<dbReference type="GO" id="GO:0032259">
    <property type="term" value="P:methylation"/>
    <property type="evidence" value="ECO:0007669"/>
    <property type="project" value="UniProtKB-KW"/>
</dbReference>
<dbReference type="InterPro" id="IPR008332">
    <property type="entry name" value="MethylG_MeTrfase_N"/>
</dbReference>
<proteinExistence type="inferred from homology"/>
<comment type="function">
    <text evidence="9">Involved in the cellular defense against the biological effects of O6-methylguanine (O6-MeG) and O4-methylthymine (O4-MeT) in DNA. Repairs the methylated nucleobase in DNA by stoichiometrically transferring the methyl group to a cysteine residue in the enzyme. This is a suicide reaction: the enzyme is irreversibly inactivated.</text>
</comment>
<dbReference type="InterPro" id="IPR023546">
    <property type="entry name" value="MGMT"/>
</dbReference>
<evidence type="ECO:0000256" key="6">
    <source>
        <dbReference type="ARBA" id="ARBA00022763"/>
    </source>
</evidence>
<sequence>MPLLSLHSPVGDLTLFEEDGALVALDWGWGADQAPSALLEEACSQLHAYFDGTRTHFDLPFSPQGTDHQKAIWAAISTVPYGTTISYKELAEKTGSVARAAGGACGANPLPILIPCHRILAADGKLTGYSGEGGVETKQALLRLEGVNIPHQLDL</sequence>
<dbReference type="Gene3D" id="1.10.10.10">
    <property type="entry name" value="Winged helix-like DNA-binding domain superfamily/Winged helix DNA-binding domain"/>
    <property type="match status" value="1"/>
</dbReference>
<dbReference type="PANTHER" id="PTHR10815:SF5">
    <property type="entry name" value="METHYLATED-DNA--PROTEIN-CYSTEINE METHYLTRANSFERASE"/>
    <property type="match status" value="1"/>
</dbReference>
<dbReference type="Proteomes" id="UP000322084">
    <property type="component" value="Unassembled WGS sequence"/>
</dbReference>
<evidence type="ECO:0000259" key="10">
    <source>
        <dbReference type="Pfam" id="PF01035"/>
    </source>
</evidence>
<dbReference type="PROSITE" id="PS00374">
    <property type="entry name" value="MGMT"/>
    <property type="match status" value="1"/>
</dbReference>
<evidence type="ECO:0000256" key="4">
    <source>
        <dbReference type="ARBA" id="ARBA00022603"/>
    </source>
</evidence>
<dbReference type="FunFam" id="1.10.10.10:FF:000214">
    <property type="entry name" value="Methylated-DNA--protein-cysteine methyltransferase"/>
    <property type="match status" value="1"/>
</dbReference>
<accession>A0A5A7MQL8</accession>
<comment type="similarity">
    <text evidence="2 9">Belongs to the MGMT family.</text>
</comment>
<dbReference type="SUPFAM" id="SSF53155">
    <property type="entry name" value="Methylated DNA-protein cysteine methyltransferase domain"/>
    <property type="match status" value="1"/>
</dbReference>
<dbReference type="InterPro" id="IPR001497">
    <property type="entry name" value="MethylDNA_cys_MeTrfase_AS"/>
</dbReference>
<dbReference type="PANTHER" id="PTHR10815">
    <property type="entry name" value="METHYLATED-DNA--PROTEIN-CYSTEINE METHYLTRANSFERASE"/>
    <property type="match status" value="1"/>
</dbReference>
<evidence type="ECO:0000259" key="11">
    <source>
        <dbReference type="Pfam" id="PF02870"/>
    </source>
</evidence>
<comment type="caution">
    <text evidence="12">The sequence shown here is derived from an EMBL/GenBank/DDBJ whole genome shotgun (WGS) entry which is preliminary data.</text>
</comment>
<dbReference type="InterPro" id="IPR036388">
    <property type="entry name" value="WH-like_DNA-bd_sf"/>
</dbReference>